<dbReference type="PROSITE" id="PS51276">
    <property type="entry name" value="PEPTIDASE_C56_PFPI"/>
    <property type="match status" value="1"/>
</dbReference>
<comment type="similarity">
    <text evidence="1">Belongs to the peptidase C56 family.</text>
</comment>
<dbReference type="PANTHER" id="PTHR42733">
    <property type="entry name" value="DJ-1 PROTEIN"/>
    <property type="match status" value="1"/>
</dbReference>
<accession>A0A8J7PJY8</accession>
<dbReference type="NCBIfam" id="TIGR01382">
    <property type="entry name" value="PfpI"/>
    <property type="match status" value="1"/>
</dbReference>
<dbReference type="InterPro" id="IPR006286">
    <property type="entry name" value="C56_PfpI-like"/>
</dbReference>
<dbReference type="Pfam" id="PF01965">
    <property type="entry name" value="DJ-1_PfpI"/>
    <property type="match status" value="1"/>
</dbReference>
<dbReference type="CDD" id="cd03169">
    <property type="entry name" value="GATase1_PfpI_1"/>
    <property type="match status" value="1"/>
</dbReference>
<feature type="domain" description="DJ-1/PfpI" evidence="2">
    <location>
        <begin position="8"/>
        <end position="191"/>
    </location>
</feature>
<dbReference type="InterPro" id="IPR029062">
    <property type="entry name" value="Class_I_gatase-like"/>
</dbReference>
<evidence type="ECO:0000313" key="4">
    <source>
        <dbReference type="Proteomes" id="UP000664277"/>
    </source>
</evidence>
<dbReference type="EMBL" id="JAFLCK010000051">
    <property type="protein sequence ID" value="MBN8662742.1"/>
    <property type="molecule type" value="Genomic_DNA"/>
</dbReference>
<dbReference type="InterPro" id="IPR002818">
    <property type="entry name" value="DJ-1/PfpI"/>
</dbReference>
<dbReference type="PANTHER" id="PTHR42733:SF2">
    <property type="entry name" value="DJ-1_THIJ_PFPI FAMILY PROTEIN"/>
    <property type="match status" value="1"/>
</dbReference>
<dbReference type="Gene3D" id="3.40.50.880">
    <property type="match status" value="1"/>
</dbReference>
<evidence type="ECO:0000313" key="3">
    <source>
        <dbReference type="EMBL" id="MBN8662742.1"/>
    </source>
</evidence>
<protein>
    <submittedName>
        <fullName evidence="3">DJ-1/PfpI family protein</fullName>
    </submittedName>
</protein>
<comment type="caution">
    <text evidence="3">The sequence shown here is derived from an EMBL/GenBank/DDBJ whole genome shotgun (WGS) entry which is preliminary data.</text>
</comment>
<dbReference type="Proteomes" id="UP000664277">
    <property type="component" value="Unassembled WGS sequence"/>
</dbReference>
<reference evidence="3" key="1">
    <citation type="submission" date="2021-02" db="EMBL/GenBank/DDBJ databases">
        <title>Genome-Resolved Metagenomics of a Microbial Community Performing Photosynthetic Biological Nutrient Removal.</title>
        <authorList>
            <person name="Mcdaniel E.A."/>
        </authorList>
    </citation>
    <scope>NUCLEOTIDE SEQUENCE</scope>
    <source>
        <strain evidence="3">UWPOB_OBS1</strain>
    </source>
</reference>
<organism evidence="3 4">
    <name type="scientific">Candidatus Obscuribacter phosphatis</name>
    <dbReference type="NCBI Taxonomy" id="1906157"/>
    <lineage>
        <taxon>Bacteria</taxon>
        <taxon>Bacillati</taxon>
        <taxon>Candidatus Melainabacteria</taxon>
        <taxon>Candidatus Obscuribacterales</taxon>
        <taxon>Candidatus Obscuribacteraceae</taxon>
        <taxon>Candidatus Obscuribacter</taxon>
    </lineage>
</organism>
<gene>
    <name evidence="3" type="ORF">J0M35_20405</name>
</gene>
<evidence type="ECO:0000256" key="1">
    <source>
        <dbReference type="ARBA" id="ARBA00008542"/>
    </source>
</evidence>
<dbReference type="SUPFAM" id="SSF52317">
    <property type="entry name" value="Class I glutamine amidotransferase-like"/>
    <property type="match status" value="1"/>
</dbReference>
<proteinExistence type="inferred from homology"/>
<dbReference type="AlphaFoldDB" id="A0A8J7PJY8"/>
<name>A0A8J7PJY8_9BACT</name>
<evidence type="ECO:0000259" key="2">
    <source>
        <dbReference type="Pfam" id="PF01965"/>
    </source>
</evidence>
<sequence>MPRLSGSKEILMIVGDFVEDLEVMVPYQILLMQGHKVSAVSPGKRSKDKVKTAIHDFEGDQTYTEKRGHDFLLNADFEKIDLNKMDALVLPGGRAPEFLRLNPKVLAMVKHFFQQNKPVAAICHGLQILTAAKVLEGYSVTAYPTVQPEIESAGATFVEVSAGFDNSHVCRNLVSAPAWPAHPAFMKDFLALLETK</sequence>